<dbReference type="InterPro" id="IPR013083">
    <property type="entry name" value="Znf_RING/FYVE/PHD"/>
</dbReference>
<evidence type="ECO:0000256" key="2">
    <source>
        <dbReference type="ARBA" id="ARBA00004167"/>
    </source>
</evidence>
<evidence type="ECO:0000256" key="3">
    <source>
        <dbReference type="ARBA" id="ARBA00004906"/>
    </source>
</evidence>
<organism evidence="19 20">
    <name type="scientific">Fraxinus pennsylvanica</name>
    <dbReference type="NCBI Taxonomy" id="56036"/>
    <lineage>
        <taxon>Eukaryota</taxon>
        <taxon>Viridiplantae</taxon>
        <taxon>Streptophyta</taxon>
        <taxon>Embryophyta</taxon>
        <taxon>Tracheophyta</taxon>
        <taxon>Spermatophyta</taxon>
        <taxon>Magnoliopsida</taxon>
        <taxon>eudicotyledons</taxon>
        <taxon>Gunneridae</taxon>
        <taxon>Pentapetalae</taxon>
        <taxon>asterids</taxon>
        <taxon>lamiids</taxon>
        <taxon>Lamiales</taxon>
        <taxon>Oleaceae</taxon>
        <taxon>Oleeae</taxon>
        <taxon>Fraxinus</taxon>
    </lineage>
</organism>
<dbReference type="AlphaFoldDB" id="A0AAD2A3P7"/>
<evidence type="ECO:0000256" key="8">
    <source>
        <dbReference type="ARBA" id="ARBA00022729"/>
    </source>
</evidence>
<evidence type="ECO:0000259" key="18">
    <source>
        <dbReference type="PROSITE" id="PS50089"/>
    </source>
</evidence>
<sequence>MAFHYRKFLVLDKKPEDEKKFVNCYTCYESDCPDQCNDNYFSSPPPPPLPPPPPPPSSQNHRVSTILILISCVLGATFMVISYLSIRRYRSRLRNSRQLENSAREDFIDENQGPVVDHPIWYIRTVGLNRSIIESIAVFKYKSGEGLIEGTDCSVCLSGFQENESLRLLPKCSHAFHVPCIDTWLRSNKHCPLCRAPIISNTNTADQVNAVDTNSNNLGSRHEEQTNSGLDVREVETDLTVESRIGAENIGGVSVETLQKKCASHDARRGKHRVLSDLGDHRAKVDGALQQTVRKSVSMDFPSTSMIWNAGEVRVKREEQNSDAIANKGSGIRASTGSSTEHELGASSSKSKSGENSIANVNCIQDDPRDETRETNALSNNHPDGPKHTFELETETSMSDIEPNN</sequence>
<dbReference type="EC" id="2.3.2.27" evidence="4"/>
<keyword evidence="8" id="KW-0732">Signal</keyword>
<keyword evidence="10" id="KW-0833">Ubl conjugation pathway</keyword>
<protein>
    <recommendedName>
        <fullName evidence="4">RING-type E3 ubiquitin transferase</fullName>
        <ecNumber evidence="4">2.3.2.27</ecNumber>
    </recommendedName>
</protein>
<comment type="pathway">
    <text evidence="3">Protein modification; protein ubiquitination.</text>
</comment>
<dbReference type="CDD" id="cd16461">
    <property type="entry name" value="RING-H2_EL5-like"/>
    <property type="match status" value="1"/>
</dbReference>
<comment type="subcellular location">
    <subcellularLocation>
        <location evidence="2">Membrane</location>
        <topology evidence="2">Single-pass membrane protein</topology>
    </subcellularLocation>
</comment>
<evidence type="ECO:0000256" key="4">
    <source>
        <dbReference type="ARBA" id="ARBA00012483"/>
    </source>
</evidence>
<feature type="region of interest" description="Disordered" evidence="16">
    <location>
        <begin position="318"/>
        <end position="405"/>
    </location>
</feature>
<dbReference type="GO" id="GO:0061630">
    <property type="term" value="F:ubiquitin protein ligase activity"/>
    <property type="evidence" value="ECO:0007669"/>
    <property type="project" value="UniProtKB-EC"/>
</dbReference>
<evidence type="ECO:0000256" key="11">
    <source>
        <dbReference type="ARBA" id="ARBA00022833"/>
    </source>
</evidence>
<feature type="domain" description="RING-type" evidence="18">
    <location>
        <begin position="153"/>
        <end position="195"/>
    </location>
</feature>
<dbReference type="Proteomes" id="UP000834106">
    <property type="component" value="Chromosome 17"/>
</dbReference>
<keyword evidence="5" id="KW-0808">Transferase</keyword>
<feature type="transmembrane region" description="Helical" evidence="17">
    <location>
        <begin position="63"/>
        <end position="86"/>
    </location>
</feature>
<dbReference type="InterPro" id="IPR044600">
    <property type="entry name" value="ATL1/ATL16-like"/>
</dbReference>
<keyword evidence="6 17" id="KW-0812">Transmembrane</keyword>
<dbReference type="GO" id="GO:0016020">
    <property type="term" value="C:membrane"/>
    <property type="evidence" value="ECO:0007669"/>
    <property type="project" value="UniProtKB-SubCell"/>
</dbReference>
<evidence type="ECO:0000256" key="5">
    <source>
        <dbReference type="ARBA" id="ARBA00022679"/>
    </source>
</evidence>
<evidence type="ECO:0000256" key="12">
    <source>
        <dbReference type="ARBA" id="ARBA00022989"/>
    </source>
</evidence>
<dbReference type="GO" id="GO:0016567">
    <property type="term" value="P:protein ubiquitination"/>
    <property type="evidence" value="ECO:0007669"/>
    <property type="project" value="InterPro"/>
</dbReference>
<evidence type="ECO:0000313" key="19">
    <source>
        <dbReference type="EMBL" id="CAI9780905.1"/>
    </source>
</evidence>
<evidence type="ECO:0000256" key="10">
    <source>
        <dbReference type="ARBA" id="ARBA00022786"/>
    </source>
</evidence>
<accession>A0AAD2A3P7</accession>
<gene>
    <name evidence="19" type="ORF">FPE_LOCUS28335</name>
</gene>
<dbReference type="PROSITE" id="PS50089">
    <property type="entry name" value="ZF_RING_2"/>
    <property type="match status" value="1"/>
</dbReference>
<dbReference type="InterPro" id="IPR001841">
    <property type="entry name" value="Znf_RING"/>
</dbReference>
<dbReference type="Pfam" id="PF13639">
    <property type="entry name" value="zf-RING_2"/>
    <property type="match status" value="1"/>
</dbReference>
<reference evidence="19" key="1">
    <citation type="submission" date="2023-05" db="EMBL/GenBank/DDBJ databases">
        <authorList>
            <person name="Huff M."/>
        </authorList>
    </citation>
    <scope>NUCLEOTIDE SEQUENCE</scope>
</reference>
<dbReference type="Gene3D" id="3.30.40.10">
    <property type="entry name" value="Zinc/RING finger domain, C3HC4 (zinc finger)"/>
    <property type="match status" value="1"/>
</dbReference>
<keyword evidence="13 17" id="KW-0472">Membrane</keyword>
<dbReference type="EMBL" id="OU503052">
    <property type="protein sequence ID" value="CAI9780905.1"/>
    <property type="molecule type" value="Genomic_DNA"/>
</dbReference>
<proteinExistence type="inferred from homology"/>
<feature type="compositionally biased region" description="Polar residues" evidence="16">
    <location>
        <begin position="354"/>
        <end position="363"/>
    </location>
</feature>
<evidence type="ECO:0000256" key="17">
    <source>
        <dbReference type="SAM" id="Phobius"/>
    </source>
</evidence>
<keyword evidence="9 15" id="KW-0863">Zinc-finger</keyword>
<evidence type="ECO:0000256" key="6">
    <source>
        <dbReference type="ARBA" id="ARBA00022692"/>
    </source>
</evidence>
<evidence type="ECO:0000256" key="9">
    <source>
        <dbReference type="ARBA" id="ARBA00022771"/>
    </source>
</evidence>
<comment type="catalytic activity">
    <reaction evidence="1">
        <text>S-ubiquitinyl-[E2 ubiquitin-conjugating enzyme]-L-cysteine + [acceptor protein]-L-lysine = [E2 ubiquitin-conjugating enzyme]-L-cysteine + N(6)-ubiquitinyl-[acceptor protein]-L-lysine.</text>
        <dbReference type="EC" id="2.3.2.27"/>
    </reaction>
</comment>
<dbReference type="PANTHER" id="PTHR46913">
    <property type="entry name" value="RING-H2 FINGER PROTEIN ATL16"/>
    <property type="match status" value="1"/>
</dbReference>
<name>A0AAD2A3P7_9LAMI</name>
<feature type="region of interest" description="Disordered" evidence="16">
    <location>
        <begin position="39"/>
        <end position="60"/>
    </location>
</feature>
<dbReference type="GO" id="GO:0008270">
    <property type="term" value="F:zinc ion binding"/>
    <property type="evidence" value="ECO:0007669"/>
    <property type="project" value="UniProtKB-KW"/>
</dbReference>
<evidence type="ECO:0000256" key="14">
    <source>
        <dbReference type="ARBA" id="ARBA00024209"/>
    </source>
</evidence>
<dbReference type="PANTHER" id="PTHR46913:SF19">
    <property type="entry name" value="RING-TYPE E3 UBIQUITIN TRANSFERASE"/>
    <property type="match status" value="1"/>
</dbReference>
<evidence type="ECO:0000256" key="15">
    <source>
        <dbReference type="PROSITE-ProRule" id="PRU00175"/>
    </source>
</evidence>
<evidence type="ECO:0000256" key="16">
    <source>
        <dbReference type="SAM" id="MobiDB-lite"/>
    </source>
</evidence>
<feature type="region of interest" description="Disordered" evidence="16">
    <location>
        <begin position="207"/>
        <end position="228"/>
    </location>
</feature>
<evidence type="ECO:0000256" key="1">
    <source>
        <dbReference type="ARBA" id="ARBA00000900"/>
    </source>
</evidence>
<dbReference type="FunFam" id="3.30.40.10:FF:000285">
    <property type="entry name" value="RING-H2 finger protein ATL43"/>
    <property type="match status" value="1"/>
</dbReference>
<keyword evidence="20" id="KW-1185">Reference proteome</keyword>
<evidence type="ECO:0000256" key="7">
    <source>
        <dbReference type="ARBA" id="ARBA00022723"/>
    </source>
</evidence>
<dbReference type="SUPFAM" id="SSF57850">
    <property type="entry name" value="RING/U-box"/>
    <property type="match status" value="1"/>
</dbReference>
<feature type="compositionally biased region" description="Pro residues" evidence="16">
    <location>
        <begin position="43"/>
        <end position="57"/>
    </location>
</feature>
<comment type="similarity">
    <text evidence="14">Belongs to the RING-type zinc finger family. ATL subfamily.</text>
</comment>
<feature type="compositionally biased region" description="Polar residues" evidence="16">
    <location>
        <begin position="395"/>
        <end position="405"/>
    </location>
</feature>
<feature type="compositionally biased region" description="Polar residues" evidence="16">
    <location>
        <begin position="207"/>
        <end position="219"/>
    </location>
</feature>
<evidence type="ECO:0000256" key="13">
    <source>
        <dbReference type="ARBA" id="ARBA00023136"/>
    </source>
</evidence>
<keyword evidence="7" id="KW-0479">Metal-binding</keyword>
<evidence type="ECO:0000313" key="20">
    <source>
        <dbReference type="Proteomes" id="UP000834106"/>
    </source>
</evidence>
<keyword evidence="12 17" id="KW-1133">Transmembrane helix</keyword>
<dbReference type="SMART" id="SM00184">
    <property type="entry name" value="RING"/>
    <property type="match status" value="1"/>
</dbReference>
<keyword evidence="11" id="KW-0862">Zinc</keyword>